<dbReference type="AlphaFoldDB" id="A0A401ZZJ6"/>
<organism evidence="2 3">
    <name type="scientific">Tengunoibacter tsumagoiensis</name>
    <dbReference type="NCBI Taxonomy" id="2014871"/>
    <lineage>
        <taxon>Bacteria</taxon>
        <taxon>Bacillati</taxon>
        <taxon>Chloroflexota</taxon>
        <taxon>Ktedonobacteria</taxon>
        <taxon>Ktedonobacterales</taxon>
        <taxon>Dictyobacteraceae</taxon>
        <taxon>Tengunoibacter</taxon>
    </lineage>
</organism>
<keyword evidence="3" id="KW-1185">Reference proteome</keyword>
<sequence>MDTSKQQAEQQRVQRLNDEAIAAGTTPERLQKQSQQKVHDLSSDNEHAHQLRDGYRETQGPDYEQENPGPEQEQESYNPSHSGVRQSHRQPGRPATAPGRDEGTAWSEKSQMGATDTPDHKNPAD</sequence>
<proteinExistence type="predicted"/>
<comment type="caution">
    <text evidence="2">The sequence shown here is derived from an EMBL/GenBank/DDBJ whole genome shotgun (WGS) entry which is preliminary data.</text>
</comment>
<evidence type="ECO:0000313" key="3">
    <source>
        <dbReference type="Proteomes" id="UP000287352"/>
    </source>
</evidence>
<name>A0A401ZZJ6_9CHLR</name>
<evidence type="ECO:0000313" key="2">
    <source>
        <dbReference type="EMBL" id="GCE12288.1"/>
    </source>
</evidence>
<protein>
    <submittedName>
        <fullName evidence="2">Uncharacterized protein</fullName>
    </submittedName>
</protein>
<feature type="compositionally biased region" description="Polar residues" evidence="1">
    <location>
        <begin position="76"/>
        <end position="85"/>
    </location>
</feature>
<dbReference type="RefSeq" id="WP_126579924.1">
    <property type="nucleotide sequence ID" value="NZ_BIFR01000001.1"/>
</dbReference>
<feature type="compositionally biased region" description="Basic and acidic residues" evidence="1">
    <location>
        <begin position="37"/>
        <end position="56"/>
    </location>
</feature>
<dbReference type="Proteomes" id="UP000287352">
    <property type="component" value="Unassembled WGS sequence"/>
</dbReference>
<reference evidence="3" key="1">
    <citation type="submission" date="2018-12" db="EMBL/GenBank/DDBJ databases">
        <title>Tengunoibacter tsumagoiensis gen. nov., sp. nov., Dictyobacter kobayashii sp. nov., D. alpinus sp. nov., and D. joshuensis sp. nov. and description of Dictyobacteraceae fam. nov. within the order Ktedonobacterales isolated from Tengu-no-mugimeshi.</title>
        <authorList>
            <person name="Wang C.M."/>
            <person name="Zheng Y."/>
            <person name="Sakai Y."/>
            <person name="Toyoda A."/>
            <person name="Minakuchi Y."/>
            <person name="Abe K."/>
            <person name="Yokota A."/>
            <person name="Yabe S."/>
        </authorList>
    </citation>
    <scope>NUCLEOTIDE SEQUENCE [LARGE SCALE GENOMIC DNA]</scope>
    <source>
        <strain evidence="3">Uno3</strain>
    </source>
</reference>
<evidence type="ECO:0000256" key="1">
    <source>
        <dbReference type="SAM" id="MobiDB-lite"/>
    </source>
</evidence>
<accession>A0A401ZZJ6</accession>
<dbReference type="EMBL" id="BIFR01000001">
    <property type="protein sequence ID" value="GCE12288.1"/>
    <property type="molecule type" value="Genomic_DNA"/>
</dbReference>
<feature type="region of interest" description="Disordered" evidence="1">
    <location>
        <begin position="1"/>
        <end position="125"/>
    </location>
</feature>
<dbReference type="OrthoDB" id="162889at2"/>
<feature type="compositionally biased region" description="Polar residues" evidence="1">
    <location>
        <begin position="1"/>
        <end position="14"/>
    </location>
</feature>
<gene>
    <name evidence="2" type="ORF">KTT_21470</name>
</gene>